<dbReference type="OrthoDB" id="4577708at2"/>
<evidence type="ECO:0000313" key="5">
    <source>
        <dbReference type="Proteomes" id="UP000252893"/>
    </source>
</evidence>
<dbReference type="AlphaFoldDB" id="A0A366DCD6"/>
<protein>
    <submittedName>
        <fullName evidence="4">Extracellular solute-binding protein (Family 3)</fullName>
    </submittedName>
</protein>
<dbReference type="InterPro" id="IPR001638">
    <property type="entry name" value="Solute-binding_3/MltF_N"/>
</dbReference>
<dbReference type="PANTHER" id="PTHR35936">
    <property type="entry name" value="MEMBRANE-BOUND LYTIC MUREIN TRANSGLYCOSYLASE F"/>
    <property type="match status" value="1"/>
</dbReference>
<gene>
    <name evidence="4" type="ORF">DFR47_1246</name>
</gene>
<feature type="domain" description="Solute-binding protein family 3/N-terminal" evidence="3">
    <location>
        <begin position="45"/>
        <end position="121"/>
    </location>
</feature>
<feature type="signal peptide" evidence="2">
    <location>
        <begin position="1"/>
        <end position="26"/>
    </location>
</feature>
<keyword evidence="1 2" id="KW-0732">Signal</keyword>
<dbReference type="PANTHER" id="PTHR35936:SF19">
    <property type="entry name" value="AMINO-ACID-BINDING PROTEIN YXEM-RELATED"/>
    <property type="match status" value="1"/>
</dbReference>
<evidence type="ECO:0000259" key="3">
    <source>
        <dbReference type="Pfam" id="PF00497"/>
    </source>
</evidence>
<dbReference type="SUPFAM" id="SSF53850">
    <property type="entry name" value="Periplasmic binding protein-like II"/>
    <property type="match status" value="1"/>
</dbReference>
<evidence type="ECO:0000313" key="4">
    <source>
        <dbReference type="EMBL" id="RBO87717.1"/>
    </source>
</evidence>
<comment type="caution">
    <text evidence="4">The sequence shown here is derived from an EMBL/GenBank/DDBJ whole genome shotgun (WGS) entry which is preliminary data.</text>
</comment>
<dbReference type="Pfam" id="PF00497">
    <property type="entry name" value="SBP_bac_3"/>
    <property type="match status" value="1"/>
</dbReference>
<keyword evidence="5" id="KW-1185">Reference proteome</keyword>
<sequence length="128" mass="14153">MSFKKYTTVLLTPLLAGALFCGSAFADPKQDLLDKVPAAYKEKGINIAVFNDWPPDEFVENGELKGWSVDLAKEIEQRLGVKFTYTPTSFDAIIPGLISKRFDAGFSSFGSTPERVKVLDLVVSQIFQ</sequence>
<dbReference type="Gene3D" id="3.40.190.10">
    <property type="entry name" value="Periplasmic binding protein-like II"/>
    <property type="match status" value="1"/>
</dbReference>
<evidence type="ECO:0000256" key="1">
    <source>
        <dbReference type="ARBA" id="ARBA00022729"/>
    </source>
</evidence>
<evidence type="ECO:0000256" key="2">
    <source>
        <dbReference type="SAM" id="SignalP"/>
    </source>
</evidence>
<reference evidence="4 5" key="1">
    <citation type="submission" date="2018-06" db="EMBL/GenBank/DDBJ databases">
        <title>Genomic Encyclopedia of Type Strains, Phase IV (KMG-IV): sequencing the most valuable type-strain genomes for metagenomic binning, comparative biology and taxonomic classification.</title>
        <authorList>
            <person name="Goeker M."/>
        </authorList>
    </citation>
    <scope>NUCLEOTIDE SEQUENCE [LARGE SCALE GENOMIC DNA]</scope>
    <source>
        <strain evidence="4 5">DSM 25619</strain>
    </source>
</reference>
<organism evidence="4 5">
    <name type="scientific">Pseudochrobactrum asaccharolyticum</name>
    <dbReference type="NCBI Taxonomy" id="354351"/>
    <lineage>
        <taxon>Bacteria</taxon>
        <taxon>Pseudomonadati</taxon>
        <taxon>Pseudomonadota</taxon>
        <taxon>Alphaproteobacteria</taxon>
        <taxon>Hyphomicrobiales</taxon>
        <taxon>Brucellaceae</taxon>
        <taxon>Pseudochrobactrum</taxon>
    </lineage>
</organism>
<dbReference type="EMBL" id="QNRH01000024">
    <property type="protein sequence ID" value="RBO87717.1"/>
    <property type="molecule type" value="Genomic_DNA"/>
</dbReference>
<name>A0A366DCD6_9HYPH</name>
<feature type="chain" id="PRO_5016743019" evidence="2">
    <location>
        <begin position="27"/>
        <end position="128"/>
    </location>
</feature>
<dbReference type="Proteomes" id="UP000252893">
    <property type="component" value="Unassembled WGS sequence"/>
</dbReference>
<proteinExistence type="predicted"/>
<dbReference type="RefSeq" id="WP_113946521.1">
    <property type="nucleotide sequence ID" value="NZ_JBHEEG010000023.1"/>
</dbReference>
<accession>A0A366DCD6</accession>